<feature type="domain" description="Mab-21-like HhH/H2TH-like" evidence="1">
    <location>
        <begin position="158"/>
        <end position="233"/>
    </location>
</feature>
<sequence>MVYLRDSKLEVLCDNRTTPLPLEQIRAEIGDTHPGYCTLRFFGKRELLLTALDIKVEGGPEYPGRAVAAYHCPTWPAVAKEWLERNSKWPTVGLKKKIEKCGCFVAKRPHAKSKNPIYEWQFIFNDAEKLLVKEGLTKSQLYVYDIFKSCLDYHSKHLQFKLGTVHVKSTFFYVCEMINDDTFEESPGVCFIYLAGTLLTNLMRRDIPNYFIRNNNMIDHFKDDDIENLIHILEAVRFFPLHSLGLMMDGRGYNRSGIIDIIQRDGESYMKKMDLNKAFCHLFFPMMIRQACKIAKTSRYRKVYEKIRDARLLLVLAPMENEKPVYVPSLGNLIKQSLKDFDDKTVDLVATEMEESINNHNSVRKIKDLTGGRDVGGFGEINIPSYILDNAYKEATILNTYGVILHNADRNYEDASTYYASALDRLECNSFEEDDSQAEGNKCSMRSPHEQFEHDGLTLKIFRNIFNSGVLEKLRPRMTFLEKVCLRMKNTEYVDFVMEAWEKLGNPDRAAEFHSSFLEHLSNT</sequence>
<keyword evidence="3" id="KW-1185">Reference proteome</keyword>
<dbReference type="AlphaFoldDB" id="A0AA88YRR3"/>
<dbReference type="EMBL" id="VSWD01000005">
    <property type="protein sequence ID" value="KAK3103221.1"/>
    <property type="molecule type" value="Genomic_DNA"/>
</dbReference>
<evidence type="ECO:0000259" key="1">
    <source>
        <dbReference type="Pfam" id="PF20266"/>
    </source>
</evidence>
<dbReference type="Proteomes" id="UP001186944">
    <property type="component" value="Unassembled WGS sequence"/>
</dbReference>
<dbReference type="PANTHER" id="PTHR10656:SF69">
    <property type="entry name" value="MAB-21-LIKE HHH_H2TH-LIKE DOMAIN-CONTAINING PROTEIN"/>
    <property type="match status" value="1"/>
</dbReference>
<dbReference type="Pfam" id="PF20266">
    <property type="entry name" value="Mab-21_C"/>
    <property type="match status" value="1"/>
</dbReference>
<gene>
    <name evidence="2" type="ORF">FSP39_017532</name>
</gene>
<name>A0AA88YRR3_PINIB</name>
<comment type="caution">
    <text evidence="2">The sequence shown here is derived from an EMBL/GenBank/DDBJ whole genome shotgun (WGS) entry which is preliminary data.</text>
</comment>
<dbReference type="InterPro" id="IPR046906">
    <property type="entry name" value="Mab-21_HhH/H2TH-like"/>
</dbReference>
<dbReference type="Gene3D" id="1.10.1410.40">
    <property type="match status" value="1"/>
</dbReference>
<evidence type="ECO:0000313" key="3">
    <source>
        <dbReference type="Proteomes" id="UP001186944"/>
    </source>
</evidence>
<dbReference type="PANTHER" id="PTHR10656">
    <property type="entry name" value="CELL FATE DETERMINING PROTEIN MAB21-RELATED"/>
    <property type="match status" value="1"/>
</dbReference>
<proteinExistence type="predicted"/>
<accession>A0AA88YRR3</accession>
<reference evidence="2" key="1">
    <citation type="submission" date="2019-08" db="EMBL/GenBank/DDBJ databases">
        <title>The improved chromosome-level genome for the pearl oyster Pinctada fucata martensii using PacBio sequencing and Hi-C.</title>
        <authorList>
            <person name="Zheng Z."/>
        </authorList>
    </citation>
    <scope>NUCLEOTIDE SEQUENCE</scope>
    <source>
        <strain evidence="2">ZZ-2019</strain>
        <tissue evidence="2">Adductor muscle</tissue>
    </source>
</reference>
<protein>
    <recommendedName>
        <fullName evidence="1">Mab-21-like HhH/H2TH-like domain-containing protein</fullName>
    </recommendedName>
</protein>
<dbReference type="InterPro" id="IPR024810">
    <property type="entry name" value="MAB21L/cGLR"/>
</dbReference>
<organism evidence="2 3">
    <name type="scientific">Pinctada imbricata</name>
    <name type="common">Atlantic pearl-oyster</name>
    <name type="synonym">Pinctada martensii</name>
    <dbReference type="NCBI Taxonomy" id="66713"/>
    <lineage>
        <taxon>Eukaryota</taxon>
        <taxon>Metazoa</taxon>
        <taxon>Spiralia</taxon>
        <taxon>Lophotrochozoa</taxon>
        <taxon>Mollusca</taxon>
        <taxon>Bivalvia</taxon>
        <taxon>Autobranchia</taxon>
        <taxon>Pteriomorphia</taxon>
        <taxon>Pterioida</taxon>
        <taxon>Pterioidea</taxon>
        <taxon>Pteriidae</taxon>
        <taxon>Pinctada</taxon>
    </lineage>
</organism>
<evidence type="ECO:0000313" key="2">
    <source>
        <dbReference type="EMBL" id="KAK3103221.1"/>
    </source>
</evidence>
<dbReference type="SMART" id="SM01265">
    <property type="entry name" value="Mab-21"/>
    <property type="match status" value="1"/>
</dbReference>